<gene>
    <name evidence="2" type="ORF">Pla110_21870</name>
</gene>
<dbReference type="EMBL" id="CP036281">
    <property type="protein sequence ID" value="QDU80457.1"/>
    <property type="molecule type" value="Genomic_DNA"/>
</dbReference>
<organism evidence="2 3">
    <name type="scientific">Polystyrenella longa</name>
    <dbReference type="NCBI Taxonomy" id="2528007"/>
    <lineage>
        <taxon>Bacteria</taxon>
        <taxon>Pseudomonadati</taxon>
        <taxon>Planctomycetota</taxon>
        <taxon>Planctomycetia</taxon>
        <taxon>Planctomycetales</taxon>
        <taxon>Planctomycetaceae</taxon>
        <taxon>Polystyrenella</taxon>
    </lineage>
</organism>
<evidence type="ECO:0000256" key="1">
    <source>
        <dbReference type="SAM" id="SignalP"/>
    </source>
</evidence>
<reference evidence="2 3" key="1">
    <citation type="submission" date="2019-02" db="EMBL/GenBank/DDBJ databases">
        <title>Deep-cultivation of Planctomycetes and their phenomic and genomic characterization uncovers novel biology.</title>
        <authorList>
            <person name="Wiegand S."/>
            <person name="Jogler M."/>
            <person name="Boedeker C."/>
            <person name="Pinto D."/>
            <person name="Vollmers J."/>
            <person name="Rivas-Marin E."/>
            <person name="Kohn T."/>
            <person name="Peeters S.H."/>
            <person name="Heuer A."/>
            <person name="Rast P."/>
            <person name="Oberbeckmann S."/>
            <person name="Bunk B."/>
            <person name="Jeske O."/>
            <person name="Meyerdierks A."/>
            <person name="Storesund J.E."/>
            <person name="Kallscheuer N."/>
            <person name="Luecker S."/>
            <person name="Lage O.M."/>
            <person name="Pohl T."/>
            <person name="Merkel B.J."/>
            <person name="Hornburger P."/>
            <person name="Mueller R.-W."/>
            <person name="Bruemmer F."/>
            <person name="Labrenz M."/>
            <person name="Spormann A.M."/>
            <person name="Op den Camp H."/>
            <person name="Overmann J."/>
            <person name="Amann R."/>
            <person name="Jetten M.S.M."/>
            <person name="Mascher T."/>
            <person name="Medema M.H."/>
            <person name="Devos D.P."/>
            <person name="Kaster A.-K."/>
            <person name="Ovreas L."/>
            <person name="Rohde M."/>
            <person name="Galperin M.Y."/>
            <person name="Jogler C."/>
        </authorList>
    </citation>
    <scope>NUCLEOTIDE SEQUENCE [LARGE SCALE GENOMIC DNA]</scope>
    <source>
        <strain evidence="2 3">Pla110</strain>
    </source>
</reference>
<dbReference type="KEGG" id="plon:Pla110_21870"/>
<keyword evidence="1" id="KW-0732">Signal</keyword>
<proteinExistence type="predicted"/>
<dbReference type="OrthoDB" id="9790058at2"/>
<dbReference type="Proteomes" id="UP000317178">
    <property type="component" value="Chromosome"/>
</dbReference>
<sequence length="473" mass="52490" precursor="true">MIRSLLTFCFTLLLIHQISPFCAAADPEPLYVGAATIDITPPEGYRMSGYFYERLNKGIKDPLQAKTLYFAQGETEALFIVCDLVGIDLNLAQKARKSISKQTGIPVEHIAITATHSHTGPQYFGALRNRFHQLAVEEHGEDPVEKVDYPAFVVQQLTKSSWQAVENRQPSEMEAGYGHETRVNFNRRFHMKNGTVRFNPGVQNPNVLRVAGPVDPEIGMILFKPTTENATPSASLTSFALHLDTVGGIKYSADYPFYLQKTLSEKYGDDFVSVFGIGTCGDINHVDVTNKHRLTTEEIGTMLSESMLKAIPELKPTSSPSLAIRSEILHSPKQKYTQDEIKQAEIDIAHVADSKVPFLSRVETYKILALQLYPDKTIPLEVQVFRLAPEVAIVTLPGEVFVELGMAIKQESPFETTLVVELANAAPGYIPTQKAFAEGSYETVNSRVISGEGEKMVETAVRLLQELDPKKEN</sequence>
<accession>A0A518CMK4</accession>
<feature type="signal peptide" evidence="1">
    <location>
        <begin position="1"/>
        <end position="24"/>
    </location>
</feature>
<evidence type="ECO:0000313" key="2">
    <source>
        <dbReference type="EMBL" id="QDU80457.1"/>
    </source>
</evidence>
<keyword evidence="3" id="KW-1185">Reference proteome</keyword>
<evidence type="ECO:0000313" key="3">
    <source>
        <dbReference type="Proteomes" id="UP000317178"/>
    </source>
</evidence>
<feature type="chain" id="PRO_5022036764" evidence="1">
    <location>
        <begin position="25"/>
        <end position="473"/>
    </location>
</feature>
<name>A0A518CMK4_9PLAN</name>
<dbReference type="RefSeq" id="WP_144995734.1">
    <property type="nucleotide sequence ID" value="NZ_CP036281.1"/>
</dbReference>
<dbReference type="AlphaFoldDB" id="A0A518CMK4"/>
<protein>
    <submittedName>
        <fullName evidence="2">Neutral/alkaline non-lysosomal ceramidase</fullName>
    </submittedName>
</protein>